<organism evidence="2 3">
    <name type="scientific">Rotaria socialis</name>
    <dbReference type="NCBI Taxonomy" id="392032"/>
    <lineage>
        <taxon>Eukaryota</taxon>
        <taxon>Metazoa</taxon>
        <taxon>Spiralia</taxon>
        <taxon>Gnathifera</taxon>
        <taxon>Rotifera</taxon>
        <taxon>Eurotatoria</taxon>
        <taxon>Bdelloidea</taxon>
        <taxon>Philodinida</taxon>
        <taxon>Philodinidae</taxon>
        <taxon>Rotaria</taxon>
    </lineage>
</organism>
<reference evidence="2" key="1">
    <citation type="submission" date="2021-02" db="EMBL/GenBank/DDBJ databases">
        <authorList>
            <person name="Nowell W R."/>
        </authorList>
    </citation>
    <scope>NUCLEOTIDE SEQUENCE</scope>
</reference>
<keyword evidence="1" id="KW-0732">Signal</keyword>
<feature type="non-terminal residue" evidence="2">
    <location>
        <position position="1"/>
    </location>
</feature>
<protein>
    <submittedName>
        <fullName evidence="2">Uncharacterized protein</fullName>
    </submittedName>
</protein>
<evidence type="ECO:0000313" key="2">
    <source>
        <dbReference type="EMBL" id="CAF3461400.1"/>
    </source>
</evidence>
<accession>A0A818EMC5</accession>
<gene>
    <name evidence="2" type="ORF">TIS948_LOCUS32668</name>
</gene>
<feature type="signal peptide" evidence="1">
    <location>
        <begin position="1"/>
        <end position="23"/>
    </location>
</feature>
<comment type="caution">
    <text evidence="2">The sequence shown here is derived from an EMBL/GenBank/DDBJ whole genome shotgun (WGS) entry which is preliminary data.</text>
</comment>
<dbReference type="Proteomes" id="UP000663825">
    <property type="component" value="Unassembled WGS sequence"/>
</dbReference>
<dbReference type="EMBL" id="CAJNXB010005993">
    <property type="protein sequence ID" value="CAF3461400.1"/>
    <property type="molecule type" value="Genomic_DNA"/>
</dbReference>
<evidence type="ECO:0000256" key="1">
    <source>
        <dbReference type="SAM" id="SignalP"/>
    </source>
</evidence>
<sequence>MCSHRSTAIIFVILLFLIDLFTGELKDNYPFYEYRLYFLCFLNG</sequence>
<dbReference type="AlphaFoldDB" id="A0A818EMC5"/>
<feature type="chain" id="PRO_5032476762" evidence="1">
    <location>
        <begin position="24"/>
        <end position="44"/>
    </location>
</feature>
<name>A0A818EMC5_9BILA</name>
<evidence type="ECO:0000313" key="3">
    <source>
        <dbReference type="Proteomes" id="UP000663825"/>
    </source>
</evidence>
<proteinExistence type="predicted"/>